<dbReference type="AlphaFoldDB" id="A0A0L6JLH0"/>
<feature type="domain" description="Putative Flp pilus-assembly TadG-like N-terminal" evidence="2">
    <location>
        <begin position="9"/>
        <end position="55"/>
    </location>
</feature>
<organism evidence="3 4">
    <name type="scientific">Pseudobacteroides cellulosolvens ATCC 35603 = DSM 2933</name>
    <dbReference type="NCBI Taxonomy" id="398512"/>
    <lineage>
        <taxon>Bacteria</taxon>
        <taxon>Bacillati</taxon>
        <taxon>Bacillota</taxon>
        <taxon>Clostridia</taxon>
        <taxon>Eubacteriales</taxon>
        <taxon>Oscillospiraceae</taxon>
        <taxon>Pseudobacteroides</taxon>
    </lineage>
</organism>
<keyword evidence="4" id="KW-1185">Reference proteome</keyword>
<sequence length="300" mass="32116">MGLLKSKKGSSVILLILTITILLGITACVLDIGVVVLEKAKLSKAVDAATLAAAQELVTEKTNVQNLAYEYLYRNNQNYKNASCTIDIDYRGVEVAAAKDVDYYFANIFGIRKKNIEAVAKARVENISSLSGVRPIAVVQQTFIYGKRYSLKEGGGGGTTGNYAPIGLGGNGANVYKSNLLNGYSGTINVGDIILTETGNIAGSTQTAINYLTSQCSDTYYNYSLNCPRVIFLPVVNTLMVNGKKAIQVLGFATFFLEGVTIDSSTGQADVIGRFITYCMDGETSSTISDFGTYGIKLVK</sequence>
<protein>
    <recommendedName>
        <fullName evidence="2">Putative Flp pilus-assembly TadG-like N-terminal domain-containing protein</fullName>
    </recommendedName>
</protein>
<comment type="caution">
    <text evidence="3">The sequence shown here is derived from an EMBL/GenBank/DDBJ whole genome shotgun (WGS) entry which is preliminary data.</text>
</comment>
<evidence type="ECO:0000256" key="1">
    <source>
        <dbReference type="SAM" id="Phobius"/>
    </source>
</evidence>
<dbReference type="RefSeq" id="WP_050753305.1">
    <property type="nucleotide sequence ID" value="NZ_JQKC01000006.1"/>
</dbReference>
<dbReference type="OrthoDB" id="5447051at2"/>
<dbReference type="EMBL" id="LGTC01000001">
    <property type="protein sequence ID" value="KNY26608.1"/>
    <property type="molecule type" value="Genomic_DNA"/>
</dbReference>
<dbReference type="PROSITE" id="PS51257">
    <property type="entry name" value="PROKAR_LIPOPROTEIN"/>
    <property type="match status" value="1"/>
</dbReference>
<reference evidence="4" key="1">
    <citation type="submission" date="2015-07" db="EMBL/GenBank/DDBJ databases">
        <title>Near-Complete Genome Sequence of the Cellulolytic Bacterium Bacteroides (Pseudobacteroides) cellulosolvens ATCC 35603.</title>
        <authorList>
            <person name="Dassa B."/>
            <person name="Utturkar S.M."/>
            <person name="Klingeman D.M."/>
            <person name="Hurt R.A."/>
            <person name="Keller M."/>
            <person name="Xu J."/>
            <person name="Reddy Y.H.K."/>
            <person name="Borovok I."/>
            <person name="Grinberg I.R."/>
            <person name="Lamed R."/>
            <person name="Zhivin O."/>
            <person name="Bayer E.A."/>
            <person name="Brown S.D."/>
        </authorList>
    </citation>
    <scope>NUCLEOTIDE SEQUENCE [LARGE SCALE GENOMIC DNA]</scope>
    <source>
        <strain evidence="4">DSM 2933</strain>
    </source>
</reference>
<keyword evidence="1" id="KW-1133">Transmembrane helix</keyword>
<dbReference type="Pfam" id="PF13400">
    <property type="entry name" value="Tad"/>
    <property type="match status" value="1"/>
</dbReference>
<keyword evidence="1" id="KW-0472">Membrane</keyword>
<dbReference type="InterPro" id="IPR028087">
    <property type="entry name" value="Tad_N"/>
</dbReference>
<dbReference type="Proteomes" id="UP000036923">
    <property type="component" value="Unassembled WGS sequence"/>
</dbReference>
<dbReference type="STRING" id="398512.Bccel_1873"/>
<evidence type="ECO:0000259" key="2">
    <source>
        <dbReference type="Pfam" id="PF13400"/>
    </source>
</evidence>
<gene>
    <name evidence="3" type="ORF">Bccel_1873</name>
</gene>
<evidence type="ECO:0000313" key="4">
    <source>
        <dbReference type="Proteomes" id="UP000036923"/>
    </source>
</evidence>
<accession>A0A0L6JLH0</accession>
<proteinExistence type="predicted"/>
<keyword evidence="1" id="KW-0812">Transmembrane</keyword>
<name>A0A0L6JLH0_9FIRM</name>
<evidence type="ECO:0000313" key="3">
    <source>
        <dbReference type="EMBL" id="KNY26608.1"/>
    </source>
</evidence>
<dbReference type="eggNOG" id="COG4655">
    <property type="taxonomic scope" value="Bacteria"/>
</dbReference>
<feature type="transmembrane region" description="Helical" evidence="1">
    <location>
        <begin position="12"/>
        <end position="37"/>
    </location>
</feature>